<protein>
    <submittedName>
        <fullName evidence="3">Uncharacterized protein</fullName>
    </submittedName>
</protein>
<dbReference type="OrthoDB" id="1100930at2"/>
<comment type="caution">
    <text evidence="3">The sequence shown here is derived from an EMBL/GenBank/DDBJ whole genome shotgun (WGS) entry which is preliminary data.</text>
</comment>
<dbReference type="Pfam" id="PF22546">
    <property type="entry name" value="2CompART"/>
    <property type="match status" value="1"/>
</dbReference>
<reference evidence="3 4" key="1">
    <citation type="submission" date="2019-01" db="EMBL/GenBank/DDBJ databases">
        <title>Mucilaginibacter antarcticum sp. nov., isolated from antarctic soil.</title>
        <authorList>
            <person name="Yan Y.-Q."/>
            <person name="Du Z.-J."/>
        </authorList>
    </citation>
    <scope>NUCLEOTIDE SEQUENCE [LARGE SCALE GENOMIC DNA]</scope>
    <source>
        <strain evidence="3 4">F01003</strain>
    </source>
</reference>
<gene>
    <name evidence="3" type="ORF">EPL05_21635</name>
</gene>
<evidence type="ECO:0000259" key="2">
    <source>
        <dbReference type="Pfam" id="PF22546"/>
    </source>
</evidence>
<accession>A0A3S3W4G2</accession>
<name>A0A3S3W4G2_9SPHI</name>
<proteinExistence type="predicted"/>
<evidence type="ECO:0000313" key="3">
    <source>
        <dbReference type="EMBL" id="RWY48177.1"/>
    </source>
</evidence>
<dbReference type="InterPro" id="IPR054774">
    <property type="entry name" value="2CompARG"/>
</dbReference>
<feature type="domain" description="2-Component system ADP-ribose glycohydrolase" evidence="1">
    <location>
        <begin position="266"/>
        <end position="466"/>
    </location>
</feature>
<dbReference type="Proteomes" id="UP000286701">
    <property type="component" value="Unassembled WGS sequence"/>
</dbReference>
<keyword evidence="4" id="KW-1185">Reference proteome</keyword>
<feature type="domain" description="2-Component system ADP-ribosyltransferase" evidence="2">
    <location>
        <begin position="126"/>
        <end position="246"/>
    </location>
</feature>
<organism evidence="3 4">
    <name type="scientific">Mucilaginibacter gilvus</name>
    <dbReference type="NCBI Taxonomy" id="2305909"/>
    <lineage>
        <taxon>Bacteria</taxon>
        <taxon>Pseudomonadati</taxon>
        <taxon>Bacteroidota</taxon>
        <taxon>Sphingobacteriia</taxon>
        <taxon>Sphingobacteriales</taxon>
        <taxon>Sphingobacteriaceae</taxon>
        <taxon>Mucilaginibacter</taxon>
    </lineage>
</organism>
<dbReference type="Pfam" id="PF22545">
    <property type="entry name" value="2CompARG"/>
    <property type="match status" value="1"/>
</dbReference>
<dbReference type="RefSeq" id="WP_128536070.1">
    <property type="nucleotide sequence ID" value="NZ_SBIW01000012.1"/>
</dbReference>
<dbReference type="EMBL" id="SBIW01000012">
    <property type="protein sequence ID" value="RWY48177.1"/>
    <property type="molecule type" value="Genomic_DNA"/>
</dbReference>
<evidence type="ECO:0000259" key="1">
    <source>
        <dbReference type="Pfam" id="PF22545"/>
    </source>
</evidence>
<sequence>MAKKSSTKEKVPQKGASLSGFMATVTGNLFGNEDNKVNDDTQIEAGSELDMVETIKKEIPLEITNNQELVKESELKNNEKYFETPKKPLSENDINKYSGYSRYDGQHKHDGKITYGQKQYVNTLTAFFEVHIGNVLQYFGAGVIYPTKYSSQNAFSDIQAINSDYLTLSNGKSNTFNADNVLLKLDISNVKESDISDFKDYKLVSTAIPISRIIKLYVSNEGVKQRLLEESQLRDGGIIPEELITVGLPNELPTISVSRSMPGTVDLTNNLDRFDKILGLIAGTKNYNVLTLGKTDIYKSLSDHFFYAIQAIDPLFAKEIVISSQHSEFYKWLFANDVPKDRVLLGWLINRIYDDSNFTDKDTKAFRQLSSSSKGFIHEEKLVDRIFSLLQKSLERKSVFKEILELESQQKFALYLFAFLRIYGTKTNPELPRLDISKNPPVKFGEYSFAVLNMFFGYKLLRNTEDRLTNISEEYFKLNKRIHKPTIKFELNTKFDYLVIDKVFNYVFGEIKSELNFAQFDHLFDQKNETPSFGENFNYSSTIIHGKSYQLLIKANPLDSIMPQLMRLPNNIPLHSEIGLCCLRLRLKTNPAIFSGVLYNEVPFREMVTFSRSVFIDAVKDNRVEVEELKFRLKMAEKYKELL</sequence>
<dbReference type="AlphaFoldDB" id="A0A3S3W4G2"/>
<dbReference type="InterPro" id="IPR054775">
    <property type="entry name" value="2CompART"/>
</dbReference>
<evidence type="ECO:0000313" key="4">
    <source>
        <dbReference type="Proteomes" id="UP000286701"/>
    </source>
</evidence>